<organism evidence="3 4">
    <name type="scientific">Clostridium cibarium</name>
    <dbReference type="NCBI Taxonomy" id="2762247"/>
    <lineage>
        <taxon>Bacteria</taxon>
        <taxon>Bacillati</taxon>
        <taxon>Bacillota</taxon>
        <taxon>Clostridia</taxon>
        <taxon>Eubacteriales</taxon>
        <taxon>Clostridiaceae</taxon>
        <taxon>Clostridium</taxon>
    </lineage>
</organism>
<sequence length="386" mass="40392">MKNNLIKKICAISCTFIFLSQFTLPGITTKATLESTSNATVEDTTLTNNENVGLPNIFTGGLDKSFMATTSSISYGVTGSPTVGSTIDIAVNISSVSNLYGASVDFLYDTSLLQIESISKGSLLSSAEVKTIQTTPVTGQANIAMSLTGSATPISGSGSIAVIRAKILKAGTINLKTTSGNEVLSLYGFTTCVKLSDDLGNKIGYGAVDKSITALQNPIQPGNYEQDNSNVAYSGSWTNQVNSGYNAGSAMISNTTGSNFTFKFNGTGIRLYGLKNFNCGIANISIDGTAYTADLYSNTTAFKQLVFEKTGLSSGEHTIKVEVSGSKNTAATSTYLVLDNFTVTSTLNTISSGNYEQDNSNVAYSGSWTNQVNSGYNAGSAMISNT</sequence>
<keyword evidence="1" id="KW-0732">Signal</keyword>
<name>A0ABR8PPS9_9CLOT</name>
<keyword evidence="4" id="KW-1185">Reference proteome</keyword>
<accession>A0ABR8PPS9</accession>
<feature type="domain" description="Cohesin" evidence="2">
    <location>
        <begin position="80"/>
        <end position="179"/>
    </location>
</feature>
<evidence type="ECO:0000256" key="1">
    <source>
        <dbReference type="SAM" id="SignalP"/>
    </source>
</evidence>
<evidence type="ECO:0000313" key="3">
    <source>
        <dbReference type="EMBL" id="MBD7910188.1"/>
    </source>
</evidence>
<feature type="non-terminal residue" evidence="3">
    <location>
        <position position="386"/>
    </location>
</feature>
<dbReference type="Gene3D" id="2.60.120.260">
    <property type="entry name" value="Galactose-binding domain-like"/>
    <property type="match status" value="1"/>
</dbReference>
<evidence type="ECO:0000313" key="4">
    <source>
        <dbReference type="Proteomes" id="UP000627781"/>
    </source>
</evidence>
<feature type="chain" id="PRO_5046383664" description="Cohesin domain-containing protein" evidence="1">
    <location>
        <begin position="26"/>
        <end position="386"/>
    </location>
</feature>
<dbReference type="InterPro" id="IPR002102">
    <property type="entry name" value="Cohesin_dom"/>
</dbReference>
<gene>
    <name evidence="3" type="ORF">H9661_02355</name>
</gene>
<evidence type="ECO:0000259" key="2">
    <source>
        <dbReference type="Pfam" id="PF00963"/>
    </source>
</evidence>
<dbReference type="Pfam" id="PF00963">
    <property type="entry name" value="Cohesin"/>
    <property type="match status" value="1"/>
</dbReference>
<reference evidence="3 4" key="1">
    <citation type="submission" date="2020-08" db="EMBL/GenBank/DDBJ databases">
        <title>A Genomic Blueprint of the Chicken Gut Microbiome.</title>
        <authorList>
            <person name="Gilroy R."/>
            <person name="Ravi A."/>
            <person name="Getino M."/>
            <person name="Pursley I."/>
            <person name="Horton D.L."/>
            <person name="Alikhan N.-F."/>
            <person name="Baker D."/>
            <person name="Gharbi K."/>
            <person name="Hall N."/>
            <person name="Watson M."/>
            <person name="Adriaenssens E.M."/>
            <person name="Foster-Nyarko E."/>
            <person name="Jarju S."/>
            <person name="Secka A."/>
            <person name="Antonio M."/>
            <person name="Oren A."/>
            <person name="Chaudhuri R."/>
            <person name="La Ragione R.M."/>
            <person name="Hildebrand F."/>
            <person name="Pallen M.J."/>
        </authorList>
    </citation>
    <scope>NUCLEOTIDE SEQUENCE [LARGE SCALE GENOMIC DNA]</scope>
    <source>
        <strain evidence="3 4">Sa3CVN1</strain>
    </source>
</reference>
<dbReference type="CDD" id="cd08547">
    <property type="entry name" value="Type_II_cohesin"/>
    <property type="match status" value="1"/>
</dbReference>
<dbReference type="Gene3D" id="2.60.40.680">
    <property type="match status" value="1"/>
</dbReference>
<proteinExistence type="predicted"/>
<dbReference type="RefSeq" id="WP_243240317.1">
    <property type="nucleotide sequence ID" value="NZ_JACSRA010000003.1"/>
</dbReference>
<dbReference type="SUPFAM" id="SSF49384">
    <property type="entry name" value="Carbohydrate-binding domain"/>
    <property type="match status" value="1"/>
</dbReference>
<dbReference type="Proteomes" id="UP000627781">
    <property type="component" value="Unassembled WGS sequence"/>
</dbReference>
<comment type="caution">
    <text evidence="3">The sequence shown here is derived from an EMBL/GenBank/DDBJ whole genome shotgun (WGS) entry which is preliminary data.</text>
</comment>
<dbReference type="EMBL" id="JACSRA010000003">
    <property type="protein sequence ID" value="MBD7910188.1"/>
    <property type="molecule type" value="Genomic_DNA"/>
</dbReference>
<feature type="signal peptide" evidence="1">
    <location>
        <begin position="1"/>
        <end position="25"/>
    </location>
</feature>
<dbReference type="InterPro" id="IPR008965">
    <property type="entry name" value="CBM2/CBM3_carb-bd_dom_sf"/>
</dbReference>
<protein>
    <recommendedName>
        <fullName evidence="2">Cohesin domain-containing protein</fullName>
    </recommendedName>
</protein>